<dbReference type="GO" id="GO:0008610">
    <property type="term" value="P:lipid biosynthetic process"/>
    <property type="evidence" value="ECO:0007669"/>
    <property type="project" value="InterPro"/>
</dbReference>
<feature type="transmembrane region" description="Helical" evidence="5">
    <location>
        <begin position="14"/>
        <end position="39"/>
    </location>
</feature>
<comment type="caution">
    <text evidence="7">The sequence shown here is derived from an EMBL/GenBank/DDBJ whole genome shotgun (WGS) entry which is preliminary data.</text>
</comment>
<dbReference type="InterPro" id="IPR006694">
    <property type="entry name" value="Fatty_acid_hydroxylase"/>
</dbReference>
<feature type="transmembrane region" description="Helical" evidence="5">
    <location>
        <begin position="225"/>
        <end position="250"/>
    </location>
</feature>
<dbReference type="AlphaFoldDB" id="A0AA88YSI0"/>
<keyword evidence="8" id="KW-1185">Reference proteome</keyword>
<protein>
    <recommendedName>
        <fullName evidence="6">Fatty acid hydroxylase domain-containing protein</fullName>
    </recommendedName>
</protein>
<dbReference type="Pfam" id="PF04116">
    <property type="entry name" value="FA_hydroxylase"/>
    <property type="match status" value="1"/>
</dbReference>
<evidence type="ECO:0000256" key="3">
    <source>
        <dbReference type="ARBA" id="ARBA00022989"/>
    </source>
</evidence>
<dbReference type="Proteomes" id="UP001186944">
    <property type="component" value="Unassembled WGS sequence"/>
</dbReference>
<accession>A0AA88YSI0</accession>
<dbReference type="PANTHER" id="PTHR11863">
    <property type="entry name" value="STEROL DESATURASE"/>
    <property type="match status" value="1"/>
</dbReference>
<gene>
    <name evidence="7" type="ORF">FSP39_010589</name>
</gene>
<dbReference type="GO" id="GO:0005506">
    <property type="term" value="F:iron ion binding"/>
    <property type="evidence" value="ECO:0007669"/>
    <property type="project" value="InterPro"/>
</dbReference>
<feature type="transmembrane region" description="Helical" evidence="5">
    <location>
        <begin position="124"/>
        <end position="145"/>
    </location>
</feature>
<reference evidence="7" key="1">
    <citation type="submission" date="2019-08" db="EMBL/GenBank/DDBJ databases">
        <title>The improved chromosome-level genome for the pearl oyster Pinctada fucata martensii using PacBio sequencing and Hi-C.</title>
        <authorList>
            <person name="Zheng Z."/>
        </authorList>
    </citation>
    <scope>NUCLEOTIDE SEQUENCE</scope>
    <source>
        <strain evidence="7">ZZ-2019</strain>
        <tissue evidence="7">Adductor muscle</tissue>
    </source>
</reference>
<evidence type="ECO:0000256" key="4">
    <source>
        <dbReference type="ARBA" id="ARBA00023136"/>
    </source>
</evidence>
<feature type="transmembrane region" description="Helical" evidence="5">
    <location>
        <begin position="70"/>
        <end position="92"/>
    </location>
</feature>
<proteinExistence type="predicted"/>
<sequence length="322" mass="38071">MGNFTETKENLLKLGFMCGVFVLATAARGDWLLVVVYLFRDYLQDLFPVSENEAKTDHVISLSRWRLQNLPLFIIFSVIVSFTMFWGMAWSWQWYYYIKRRDKSEEWKCQPNKFLSPKDERHEIMLGSLNMLLGSVASGIISCYIMNGGHTTLYYGILDRGLLYFLLSIPCFFLWIEVNAYYFHRLFHNPYLYKKVHKIHHRYHQPTAFSTTAMHPLEFTLHQSYLAIVPFVFPLHVGVFITLLLYVYYYGMCDHSGIKMDALWPWQPSSMFHDNHHRLFHVNFGFNSFLMDWLHDTLDKADREYGEDVFGGRGRPVKTGSR</sequence>
<comment type="subcellular location">
    <subcellularLocation>
        <location evidence="1">Membrane</location>
    </subcellularLocation>
</comment>
<evidence type="ECO:0000313" key="8">
    <source>
        <dbReference type="Proteomes" id="UP001186944"/>
    </source>
</evidence>
<feature type="transmembrane region" description="Helical" evidence="5">
    <location>
        <begin position="157"/>
        <end position="176"/>
    </location>
</feature>
<feature type="domain" description="Fatty acid hydroxylase" evidence="6">
    <location>
        <begin position="171"/>
        <end position="297"/>
    </location>
</feature>
<dbReference type="InterPro" id="IPR050307">
    <property type="entry name" value="Sterol_Desaturase_Related"/>
</dbReference>
<evidence type="ECO:0000256" key="1">
    <source>
        <dbReference type="ARBA" id="ARBA00004370"/>
    </source>
</evidence>
<evidence type="ECO:0000313" key="7">
    <source>
        <dbReference type="EMBL" id="KAK3106001.1"/>
    </source>
</evidence>
<organism evidence="7 8">
    <name type="scientific">Pinctada imbricata</name>
    <name type="common">Atlantic pearl-oyster</name>
    <name type="synonym">Pinctada martensii</name>
    <dbReference type="NCBI Taxonomy" id="66713"/>
    <lineage>
        <taxon>Eukaryota</taxon>
        <taxon>Metazoa</taxon>
        <taxon>Spiralia</taxon>
        <taxon>Lophotrochozoa</taxon>
        <taxon>Mollusca</taxon>
        <taxon>Bivalvia</taxon>
        <taxon>Autobranchia</taxon>
        <taxon>Pteriomorphia</taxon>
        <taxon>Pterioida</taxon>
        <taxon>Pterioidea</taxon>
        <taxon>Pteriidae</taxon>
        <taxon>Pinctada</taxon>
    </lineage>
</organism>
<name>A0AA88YSI0_PINIB</name>
<dbReference type="GO" id="GO:0016491">
    <property type="term" value="F:oxidoreductase activity"/>
    <property type="evidence" value="ECO:0007669"/>
    <property type="project" value="InterPro"/>
</dbReference>
<keyword evidence="3 5" id="KW-1133">Transmembrane helix</keyword>
<dbReference type="EMBL" id="VSWD01000003">
    <property type="protein sequence ID" value="KAK3106001.1"/>
    <property type="molecule type" value="Genomic_DNA"/>
</dbReference>
<evidence type="ECO:0000256" key="2">
    <source>
        <dbReference type="ARBA" id="ARBA00022692"/>
    </source>
</evidence>
<dbReference type="GO" id="GO:0016020">
    <property type="term" value="C:membrane"/>
    <property type="evidence" value="ECO:0007669"/>
    <property type="project" value="UniProtKB-SubCell"/>
</dbReference>
<evidence type="ECO:0000259" key="6">
    <source>
        <dbReference type="Pfam" id="PF04116"/>
    </source>
</evidence>
<keyword evidence="2 5" id="KW-0812">Transmembrane</keyword>
<evidence type="ECO:0000256" key="5">
    <source>
        <dbReference type="SAM" id="Phobius"/>
    </source>
</evidence>
<keyword evidence="4 5" id="KW-0472">Membrane</keyword>